<organism evidence="1 2">
    <name type="scientific">Segatella copri</name>
    <dbReference type="NCBI Taxonomy" id="165179"/>
    <lineage>
        <taxon>Bacteria</taxon>
        <taxon>Pseudomonadati</taxon>
        <taxon>Bacteroidota</taxon>
        <taxon>Bacteroidia</taxon>
        <taxon>Bacteroidales</taxon>
        <taxon>Prevotellaceae</taxon>
        <taxon>Segatella</taxon>
    </lineage>
</organism>
<proteinExistence type="predicted"/>
<name>A0A414Y8Y1_9BACT</name>
<dbReference type="EMBL" id="QRKB01000018">
    <property type="protein sequence ID" value="RHH82524.1"/>
    <property type="molecule type" value="Genomic_DNA"/>
</dbReference>
<comment type="caution">
    <text evidence="1">The sequence shown here is derived from an EMBL/GenBank/DDBJ whole genome shotgun (WGS) entry which is preliminary data.</text>
</comment>
<evidence type="ECO:0000313" key="2">
    <source>
        <dbReference type="Proteomes" id="UP000284548"/>
    </source>
</evidence>
<evidence type="ECO:0000313" key="1">
    <source>
        <dbReference type="EMBL" id="RHH82524.1"/>
    </source>
</evidence>
<dbReference type="AlphaFoldDB" id="A0A414Y8Y1"/>
<gene>
    <name evidence="1" type="ORF">DW192_08335</name>
</gene>
<dbReference type="Proteomes" id="UP000284548">
    <property type="component" value="Unassembled WGS sequence"/>
</dbReference>
<accession>A0A414Y8Y1</accession>
<dbReference type="RefSeq" id="WP_118254876.1">
    <property type="nucleotide sequence ID" value="NZ_QRKB01000018.1"/>
</dbReference>
<protein>
    <submittedName>
        <fullName evidence="1">Uncharacterized protein</fullName>
    </submittedName>
</protein>
<reference evidence="1 2" key="1">
    <citation type="submission" date="2018-08" db="EMBL/GenBank/DDBJ databases">
        <title>A genome reference for cultivated species of the human gut microbiota.</title>
        <authorList>
            <person name="Zou Y."/>
            <person name="Xue W."/>
            <person name="Luo G."/>
        </authorList>
    </citation>
    <scope>NUCLEOTIDE SEQUENCE [LARGE SCALE GENOMIC DNA]</scope>
    <source>
        <strain evidence="1 2">AM16-54</strain>
    </source>
</reference>
<sequence>MKIESISCQVRTARKQHVCELCLCPIHNGEEYGYEVLKVDGKMEAHKRHLECDELTAKDEFQTEDYGLRYTSETFYRAVYDYIHLHHKGEDDWAGSMFSRVIKILNEVNN</sequence>